<keyword evidence="11 12" id="KW-0472">Membrane</keyword>
<keyword evidence="4" id="KW-1003">Cell membrane</keyword>
<proteinExistence type="inferred from homology"/>
<reference evidence="13 14" key="1">
    <citation type="submission" date="2016-10" db="EMBL/GenBank/DDBJ databases">
        <authorList>
            <person name="de Groot N.N."/>
        </authorList>
    </citation>
    <scope>NUCLEOTIDE SEQUENCE [LARGE SCALE GENOMIC DNA]</scope>
    <source>
        <strain evidence="13 14">Z108</strain>
    </source>
</reference>
<evidence type="ECO:0000256" key="1">
    <source>
        <dbReference type="ARBA" id="ARBA00004651"/>
    </source>
</evidence>
<dbReference type="GO" id="GO:0019646">
    <property type="term" value="P:aerobic electron transport chain"/>
    <property type="evidence" value="ECO:0007669"/>
    <property type="project" value="TreeGrafter"/>
</dbReference>
<comment type="similarity">
    <text evidence="2">Belongs to the cytochrome ubiquinol oxidase subunit 2 family.</text>
</comment>
<feature type="transmembrane region" description="Helical" evidence="12">
    <location>
        <begin position="253"/>
        <end position="278"/>
    </location>
</feature>
<protein>
    <submittedName>
        <fullName evidence="13">Cytochrome d ubiquinol oxidase subunit II</fullName>
    </submittedName>
</protein>
<gene>
    <name evidence="13" type="ORF">SAMN04487861_10129</name>
</gene>
<evidence type="ECO:0000256" key="7">
    <source>
        <dbReference type="ARBA" id="ARBA00022723"/>
    </source>
</evidence>
<dbReference type="GO" id="GO:0005886">
    <property type="term" value="C:plasma membrane"/>
    <property type="evidence" value="ECO:0007669"/>
    <property type="project" value="UniProtKB-SubCell"/>
</dbReference>
<evidence type="ECO:0000256" key="12">
    <source>
        <dbReference type="SAM" id="Phobius"/>
    </source>
</evidence>
<accession>A0A1I3BJR0</accession>
<feature type="transmembrane region" description="Helical" evidence="12">
    <location>
        <begin position="159"/>
        <end position="181"/>
    </location>
</feature>
<dbReference type="PANTHER" id="PTHR43141">
    <property type="entry name" value="CYTOCHROME BD2 SUBUNIT II"/>
    <property type="match status" value="1"/>
</dbReference>
<keyword evidence="7" id="KW-0479">Metal-binding</keyword>
<keyword evidence="3" id="KW-0813">Transport</keyword>
<evidence type="ECO:0000256" key="3">
    <source>
        <dbReference type="ARBA" id="ARBA00022448"/>
    </source>
</evidence>
<evidence type="ECO:0000256" key="9">
    <source>
        <dbReference type="ARBA" id="ARBA00022989"/>
    </source>
</evidence>
<dbReference type="GO" id="GO:0046872">
    <property type="term" value="F:metal ion binding"/>
    <property type="evidence" value="ECO:0007669"/>
    <property type="project" value="UniProtKB-KW"/>
</dbReference>
<feature type="transmembrane region" description="Helical" evidence="12">
    <location>
        <begin position="83"/>
        <end position="103"/>
    </location>
</feature>
<organism evidence="13 14">
    <name type="scientific">Selenomonas ruminantium</name>
    <dbReference type="NCBI Taxonomy" id="971"/>
    <lineage>
        <taxon>Bacteria</taxon>
        <taxon>Bacillati</taxon>
        <taxon>Bacillota</taxon>
        <taxon>Negativicutes</taxon>
        <taxon>Selenomonadales</taxon>
        <taxon>Selenomonadaceae</taxon>
        <taxon>Selenomonas</taxon>
    </lineage>
</organism>
<keyword evidence="9 12" id="KW-1133">Transmembrane helix</keyword>
<evidence type="ECO:0000313" key="14">
    <source>
        <dbReference type="Proteomes" id="UP000183639"/>
    </source>
</evidence>
<keyword evidence="6 12" id="KW-0812">Transmembrane</keyword>
<evidence type="ECO:0000256" key="11">
    <source>
        <dbReference type="ARBA" id="ARBA00023136"/>
    </source>
</evidence>
<dbReference type="GO" id="GO:0070069">
    <property type="term" value="C:cytochrome complex"/>
    <property type="evidence" value="ECO:0007669"/>
    <property type="project" value="TreeGrafter"/>
</dbReference>
<evidence type="ECO:0000256" key="4">
    <source>
        <dbReference type="ARBA" id="ARBA00022475"/>
    </source>
</evidence>
<evidence type="ECO:0000256" key="2">
    <source>
        <dbReference type="ARBA" id="ARBA00007543"/>
    </source>
</evidence>
<evidence type="ECO:0000256" key="6">
    <source>
        <dbReference type="ARBA" id="ARBA00022692"/>
    </source>
</evidence>
<evidence type="ECO:0000256" key="5">
    <source>
        <dbReference type="ARBA" id="ARBA00022617"/>
    </source>
</evidence>
<feature type="transmembrane region" description="Helical" evidence="12">
    <location>
        <begin position="115"/>
        <end position="139"/>
    </location>
</feature>
<dbReference type="GO" id="GO:0016682">
    <property type="term" value="F:oxidoreductase activity, acting on diphenols and related substances as donors, oxygen as acceptor"/>
    <property type="evidence" value="ECO:0007669"/>
    <property type="project" value="TreeGrafter"/>
</dbReference>
<comment type="subcellular location">
    <subcellularLocation>
        <location evidence="1">Cell membrane</location>
        <topology evidence="1">Multi-pass membrane protein</topology>
    </subcellularLocation>
</comment>
<keyword evidence="10" id="KW-0408">Iron</keyword>
<dbReference type="AlphaFoldDB" id="A0A1I3BJR0"/>
<sequence>MMELNLIWFVLIVVLFTGFFLLEGFDYGVGILLPFMSPHDSERSQVLRTIAPVWDGNEVWMITAGGALFAAFPHVYATMFSTFYLALFLMLVALILRGVAFELRGRHESPCWRHFWEGAICFGSAVPAFLWGVAVTNLIQGLPINEKMIYLGGFFDLLTPYTIIGGLTFFFVFTFHGAAFLTQRLASHGLTLRARTLAAKAGALAIIAFVFCLLLTFLNTDLFQSALGGLCLLAAGAAFIVGYLRLFQGHSRLAFVLSSLAIAATTVGFFAGLFPRLMVSSLDPAWSLTIVNAASTHYTLSIMTIAAACLVPVVLIYQGWTYWIFRQRISPNDCNDTH</sequence>
<feature type="transmembrane region" description="Helical" evidence="12">
    <location>
        <begin position="298"/>
        <end position="320"/>
    </location>
</feature>
<dbReference type="NCBIfam" id="TIGR00203">
    <property type="entry name" value="cydB"/>
    <property type="match status" value="1"/>
</dbReference>
<keyword evidence="5" id="KW-0349">Heme</keyword>
<dbReference type="PANTHER" id="PTHR43141:SF5">
    <property type="entry name" value="CYTOCHROME BD-I UBIQUINOL OXIDASE SUBUNIT 2"/>
    <property type="match status" value="1"/>
</dbReference>
<evidence type="ECO:0000256" key="8">
    <source>
        <dbReference type="ARBA" id="ARBA00022982"/>
    </source>
</evidence>
<evidence type="ECO:0000256" key="10">
    <source>
        <dbReference type="ARBA" id="ARBA00023004"/>
    </source>
</evidence>
<evidence type="ECO:0000313" key="13">
    <source>
        <dbReference type="EMBL" id="SFH62508.1"/>
    </source>
</evidence>
<dbReference type="InterPro" id="IPR003317">
    <property type="entry name" value="Cyt-d_oxidase_su2"/>
</dbReference>
<dbReference type="PIRSF" id="PIRSF000267">
    <property type="entry name" value="Cyt_oxidse_sub2"/>
    <property type="match status" value="1"/>
</dbReference>
<feature type="transmembrane region" description="Helical" evidence="12">
    <location>
        <begin position="226"/>
        <end position="246"/>
    </location>
</feature>
<keyword evidence="8" id="KW-0249">Electron transport</keyword>
<dbReference type="Pfam" id="PF02322">
    <property type="entry name" value="Cyt_bd_oxida_II"/>
    <property type="match status" value="1"/>
</dbReference>
<dbReference type="GO" id="GO:0009055">
    <property type="term" value="F:electron transfer activity"/>
    <property type="evidence" value="ECO:0007669"/>
    <property type="project" value="TreeGrafter"/>
</dbReference>
<feature type="transmembrane region" description="Helical" evidence="12">
    <location>
        <begin position="6"/>
        <end position="36"/>
    </location>
</feature>
<dbReference type="EMBL" id="FOQK01000001">
    <property type="protein sequence ID" value="SFH62508.1"/>
    <property type="molecule type" value="Genomic_DNA"/>
</dbReference>
<dbReference type="Proteomes" id="UP000183639">
    <property type="component" value="Unassembled WGS sequence"/>
</dbReference>
<name>A0A1I3BJR0_SELRU</name>
<feature type="transmembrane region" description="Helical" evidence="12">
    <location>
        <begin position="201"/>
        <end position="220"/>
    </location>
</feature>